<comment type="caution">
    <text evidence="2">The sequence shown here is derived from an EMBL/GenBank/DDBJ whole genome shotgun (WGS) entry which is preliminary data.</text>
</comment>
<dbReference type="EMBL" id="AGNL01013624">
    <property type="protein sequence ID" value="EJK67132.1"/>
    <property type="molecule type" value="Genomic_DNA"/>
</dbReference>
<organism evidence="2 3">
    <name type="scientific">Thalassiosira oceanica</name>
    <name type="common">Marine diatom</name>
    <dbReference type="NCBI Taxonomy" id="159749"/>
    <lineage>
        <taxon>Eukaryota</taxon>
        <taxon>Sar</taxon>
        <taxon>Stramenopiles</taxon>
        <taxon>Ochrophyta</taxon>
        <taxon>Bacillariophyta</taxon>
        <taxon>Coscinodiscophyceae</taxon>
        <taxon>Thalassiosirophycidae</taxon>
        <taxon>Thalassiosirales</taxon>
        <taxon>Thalassiosiraceae</taxon>
        <taxon>Thalassiosira</taxon>
    </lineage>
</organism>
<feature type="non-terminal residue" evidence="2">
    <location>
        <position position="1"/>
    </location>
</feature>
<feature type="compositionally biased region" description="Basic residues" evidence="1">
    <location>
        <begin position="134"/>
        <end position="143"/>
    </location>
</feature>
<sequence>KKGEVELGALERAAGQIFQQALGNGGRVPHRAYQRKIDELNDTPGVTLALNKKDLENRVQAKLRRHKAEQQREAVGSRESTRSSASGNARPRQRHRPDVGQYRSSGGSRPTMVASDVSPADRPIRRHEQARAPKGSRTRRPRRGAAWLSPQQDNFGLARPTRGQQPLQQWQDPHAKSDDEGEEEDGDGKSVDSFDSDATPPADDDIVLGGDTGDGELEKPLPLDHALHSRSLEDNHILVQTNST</sequence>
<feature type="compositionally biased region" description="Basic and acidic residues" evidence="1">
    <location>
        <begin position="122"/>
        <end position="131"/>
    </location>
</feature>
<dbReference type="AlphaFoldDB" id="K0T9D1"/>
<protein>
    <submittedName>
        <fullName evidence="2">Uncharacterized protein</fullName>
    </submittedName>
</protein>
<reference evidence="2 3" key="1">
    <citation type="journal article" date="2012" name="Genome Biol.">
        <title>Genome and low-iron response of an oceanic diatom adapted to chronic iron limitation.</title>
        <authorList>
            <person name="Lommer M."/>
            <person name="Specht M."/>
            <person name="Roy A.S."/>
            <person name="Kraemer L."/>
            <person name="Andreson R."/>
            <person name="Gutowska M.A."/>
            <person name="Wolf J."/>
            <person name="Bergner S.V."/>
            <person name="Schilhabel M.B."/>
            <person name="Klostermeier U.C."/>
            <person name="Beiko R.G."/>
            <person name="Rosenstiel P."/>
            <person name="Hippler M."/>
            <person name="Laroche J."/>
        </authorList>
    </citation>
    <scope>NUCLEOTIDE SEQUENCE [LARGE SCALE GENOMIC DNA]</scope>
    <source>
        <strain evidence="2 3">CCMP1005</strain>
    </source>
</reference>
<proteinExistence type="predicted"/>
<keyword evidence="3" id="KW-1185">Reference proteome</keyword>
<gene>
    <name evidence="2" type="ORF">THAOC_11874</name>
</gene>
<evidence type="ECO:0000256" key="1">
    <source>
        <dbReference type="SAM" id="MobiDB-lite"/>
    </source>
</evidence>
<feature type="compositionally biased region" description="Basic and acidic residues" evidence="1">
    <location>
        <begin position="216"/>
        <end position="228"/>
    </location>
</feature>
<evidence type="ECO:0000313" key="3">
    <source>
        <dbReference type="Proteomes" id="UP000266841"/>
    </source>
</evidence>
<evidence type="ECO:0000313" key="2">
    <source>
        <dbReference type="EMBL" id="EJK67132.1"/>
    </source>
</evidence>
<feature type="region of interest" description="Disordered" evidence="1">
    <location>
        <begin position="60"/>
        <end position="228"/>
    </location>
</feature>
<dbReference type="Proteomes" id="UP000266841">
    <property type="component" value="Unassembled WGS sequence"/>
</dbReference>
<feature type="compositionally biased region" description="Polar residues" evidence="1">
    <location>
        <begin position="162"/>
        <end position="171"/>
    </location>
</feature>
<feature type="compositionally biased region" description="Basic and acidic residues" evidence="1">
    <location>
        <begin position="68"/>
        <end position="81"/>
    </location>
</feature>
<accession>K0T9D1</accession>
<name>K0T9D1_THAOC</name>